<accession>A0ACB9LKV3</accession>
<sequence length="284" mass="31392">MVNVMAVFLFNWFDESVVLWIRTQERAVGWYRLTREILKLPEATSVSSKYSNSDGKDALPPKPGKHKSSKAKRPQPLIKLVMRRLESSFRSFSRPVLHAAARVVQEMGKSRAAAFALGLQDIDEGVDVNAFAENTDSMDSDLSENPFSAGARKTSSVSKGTGTKDTVASLLASLMEVVRTTVACECVYVRAMVIEAPIWMQSPHESFEELGSIIASELSDPSCPATLLNDVLLTLHARFKLNLTAGEEVEIEYEVDGWFYVKKKRPGRDGKMAGLVPVLYVSQS</sequence>
<proteinExistence type="predicted"/>
<dbReference type="EMBL" id="CM042890">
    <property type="protein sequence ID" value="KAI4311812.1"/>
    <property type="molecule type" value="Genomic_DNA"/>
</dbReference>
<organism evidence="1 2">
    <name type="scientific">Melastoma candidum</name>
    <dbReference type="NCBI Taxonomy" id="119954"/>
    <lineage>
        <taxon>Eukaryota</taxon>
        <taxon>Viridiplantae</taxon>
        <taxon>Streptophyta</taxon>
        <taxon>Embryophyta</taxon>
        <taxon>Tracheophyta</taxon>
        <taxon>Spermatophyta</taxon>
        <taxon>Magnoliopsida</taxon>
        <taxon>eudicotyledons</taxon>
        <taxon>Gunneridae</taxon>
        <taxon>Pentapetalae</taxon>
        <taxon>rosids</taxon>
        <taxon>malvids</taxon>
        <taxon>Myrtales</taxon>
        <taxon>Melastomataceae</taxon>
        <taxon>Melastomatoideae</taxon>
        <taxon>Melastomateae</taxon>
        <taxon>Melastoma</taxon>
    </lineage>
</organism>
<comment type="caution">
    <text evidence="1">The sequence shown here is derived from an EMBL/GenBank/DDBJ whole genome shotgun (WGS) entry which is preliminary data.</text>
</comment>
<evidence type="ECO:0000313" key="2">
    <source>
        <dbReference type="Proteomes" id="UP001057402"/>
    </source>
</evidence>
<name>A0ACB9LKV3_9MYRT</name>
<gene>
    <name evidence="1" type="ORF">MLD38_036677</name>
</gene>
<reference evidence="2" key="1">
    <citation type="journal article" date="2023" name="Front. Plant Sci.">
        <title>Chromosomal-level genome assembly of Melastoma candidum provides insights into trichome evolution.</title>
        <authorList>
            <person name="Zhong Y."/>
            <person name="Wu W."/>
            <person name="Sun C."/>
            <person name="Zou P."/>
            <person name="Liu Y."/>
            <person name="Dai S."/>
            <person name="Zhou R."/>
        </authorList>
    </citation>
    <scope>NUCLEOTIDE SEQUENCE [LARGE SCALE GENOMIC DNA]</scope>
</reference>
<keyword evidence="2" id="KW-1185">Reference proteome</keyword>
<protein>
    <submittedName>
        <fullName evidence="1">Uncharacterized protein</fullName>
    </submittedName>
</protein>
<evidence type="ECO:0000313" key="1">
    <source>
        <dbReference type="EMBL" id="KAI4311812.1"/>
    </source>
</evidence>
<dbReference type="Proteomes" id="UP001057402">
    <property type="component" value="Chromosome 11"/>
</dbReference>